<dbReference type="HAMAP" id="MF_00336">
    <property type="entry name" value="BioD"/>
    <property type="match status" value="1"/>
</dbReference>
<dbReference type="GO" id="GO:0004141">
    <property type="term" value="F:dethiobiotin synthase activity"/>
    <property type="evidence" value="ECO:0007669"/>
    <property type="project" value="InterPro"/>
</dbReference>
<evidence type="ECO:0000256" key="8">
    <source>
        <dbReference type="ARBA" id="ARBA00047386"/>
    </source>
</evidence>
<dbReference type="EMBL" id="BLAB01000001">
    <property type="protein sequence ID" value="GER92605.1"/>
    <property type="molecule type" value="Genomic_DNA"/>
</dbReference>
<keyword evidence="1" id="KW-0963">Cytoplasm</keyword>
<dbReference type="Pfam" id="PF13500">
    <property type="entry name" value="AAA_26"/>
    <property type="match status" value="1"/>
</dbReference>
<protein>
    <submittedName>
        <fullName evidence="9">Dethiobiotin synthase</fullName>
    </submittedName>
</protein>
<dbReference type="CDD" id="cd03109">
    <property type="entry name" value="DTBS"/>
    <property type="match status" value="1"/>
</dbReference>
<dbReference type="UniPathway" id="UPA00078"/>
<evidence type="ECO:0000256" key="5">
    <source>
        <dbReference type="ARBA" id="ARBA00022756"/>
    </source>
</evidence>
<evidence type="ECO:0000256" key="1">
    <source>
        <dbReference type="ARBA" id="ARBA00022490"/>
    </source>
</evidence>
<dbReference type="GO" id="GO:0000287">
    <property type="term" value="F:magnesium ion binding"/>
    <property type="evidence" value="ECO:0007669"/>
    <property type="project" value="InterPro"/>
</dbReference>
<evidence type="ECO:0000313" key="9">
    <source>
        <dbReference type="EMBL" id="GER92605.1"/>
    </source>
</evidence>
<comment type="caution">
    <text evidence="9">The sequence shown here is derived from an EMBL/GenBank/DDBJ whole genome shotgun (WGS) entry which is preliminary data.</text>
</comment>
<dbReference type="Gene3D" id="3.40.50.300">
    <property type="entry name" value="P-loop containing nucleotide triphosphate hydrolases"/>
    <property type="match status" value="1"/>
</dbReference>
<keyword evidence="3" id="KW-0479">Metal-binding</keyword>
<dbReference type="SUPFAM" id="SSF52540">
    <property type="entry name" value="P-loop containing nucleoside triphosphate hydrolases"/>
    <property type="match status" value="1"/>
</dbReference>
<gene>
    <name evidence="9" type="ORF">A45J_0323</name>
</gene>
<dbReference type="PIRSF" id="PIRSF006755">
    <property type="entry name" value="DTB_synth"/>
    <property type="match status" value="1"/>
</dbReference>
<dbReference type="GO" id="GO:0009102">
    <property type="term" value="P:biotin biosynthetic process"/>
    <property type="evidence" value="ECO:0007669"/>
    <property type="project" value="UniProtKB-UniPathway"/>
</dbReference>
<evidence type="ECO:0000256" key="7">
    <source>
        <dbReference type="ARBA" id="ARBA00022842"/>
    </source>
</evidence>
<dbReference type="GO" id="GO:0005829">
    <property type="term" value="C:cytosol"/>
    <property type="evidence" value="ECO:0007669"/>
    <property type="project" value="TreeGrafter"/>
</dbReference>
<keyword evidence="7" id="KW-0460">Magnesium</keyword>
<accession>A0A5J4KXB3</accession>
<evidence type="ECO:0000256" key="6">
    <source>
        <dbReference type="ARBA" id="ARBA00022840"/>
    </source>
</evidence>
<dbReference type="GO" id="GO:0005524">
    <property type="term" value="F:ATP binding"/>
    <property type="evidence" value="ECO:0007669"/>
    <property type="project" value="UniProtKB-KW"/>
</dbReference>
<dbReference type="InterPro" id="IPR027417">
    <property type="entry name" value="P-loop_NTPase"/>
</dbReference>
<keyword evidence="6" id="KW-0067">ATP-binding</keyword>
<comment type="catalytic activity">
    <reaction evidence="8">
        <text>(7R,8S)-8-amino-7-(carboxyamino)nonanoate + ATP = (4R,5S)-dethiobiotin + ADP + phosphate + H(+)</text>
        <dbReference type="Rhea" id="RHEA:63684"/>
        <dbReference type="ChEBI" id="CHEBI:15378"/>
        <dbReference type="ChEBI" id="CHEBI:30616"/>
        <dbReference type="ChEBI" id="CHEBI:43474"/>
        <dbReference type="ChEBI" id="CHEBI:149470"/>
        <dbReference type="ChEBI" id="CHEBI:149473"/>
        <dbReference type="ChEBI" id="CHEBI:456216"/>
    </reaction>
</comment>
<dbReference type="InterPro" id="IPR004472">
    <property type="entry name" value="DTB_synth_BioD"/>
</dbReference>
<dbReference type="PANTHER" id="PTHR43210:SF2">
    <property type="entry name" value="ATP-DEPENDENT DETHIOBIOTIN SYNTHETASE BIOD 2"/>
    <property type="match status" value="1"/>
</dbReference>
<dbReference type="NCBIfam" id="TIGR00347">
    <property type="entry name" value="bioD"/>
    <property type="match status" value="1"/>
</dbReference>
<reference evidence="9" key="1">
    <citation type="submission" date="2019-10" db="EMBL/GenBank/DDBJ databases">
        <title>Metagenomic sequencing of thiosulfate-disproportionating enrichment culture.</title>
        <authorList>
            <person name="Umezawa K."/>
            <person name="Kojima H."/>
            <person name="Fukui M."/>
        </authorList>
    </citation>
    <scope>NUCLEOTIDE SEQUENCE</scope>
    <source>
        <strain evidence="9">45J</strain>
    </source>
</reference>
<keyword evidence="4" id="KW-0547">Nucleotide-binding</keyword>
<evidence type="ECO:0000256" key="3">
    <source>
        <dbReference type="ARBA" id="ARBA00022723"/>
    </source>
</evidence>
<evidence type="ECO:0000256" key="4">
    <source>
        <dbReference type="ARBA" id="ARBA00022741"/>
    </source>
</evidence>
<dbReference type="GO" id="GO:0042803">
    <property type="term" value="F:protein homodimerization activity"/>
    <property type="evidence" value="ECO:0007669"/>
    <property type="project" value="UniProtKB-ARBA"/>
</dbReference>
<name>A0A5J4KXB3_9ZZZZ</name>
<sequence>MSKGIFITGTDTGVGKTIVSAAIIRALMNKGIKVGAMKPLETGCKKSAVKEEKEILIPSDGMFLIEMAEMDDSIDMVTPIRFEQPLAPMVASEIEFGVMSYEFGAKGLKKVFDAYEELSKKYDFMVVEGVGGLLVPIAKGQRAKGKRQAAYFVSDLIKDLKLPVIIVARPGLGTVNHTLLTVNHALREGIEVLGVIINYSRPPENDIAEKTNPDALRQLCPVPVIDVIPYIEKIGVTYIENISQTLKFTMFEQLQKIFTLP</sequence>
<dbReference type="PANTHER" id="PTHR43210">
    <property type="entry name" value="DETHIOBIOTIN SYNTHETASE"/>
    <property type="match status" value="1"/>
</dbReference>
<proteinExistence type="inferred from homology"/>
<dbReference type="AlphaFoldDB" id="A0A5J4KXB3"/>
<keyword evidence="2" id="KW-0436">Ligase</keyword>
<evidence type="ECO:0000256" key="2">
    <source>
        <dbReference type="ARBA" id="ARBA00022598"/>
    </source>
</evidence>
<dbReference type="FunFam" id="3.40.50.300:FF:000292">
    <property type="entry name" value="ATP-dependent dethiobiotin synthetase BioD"/>
    <property type="match status" value="1"/>
</dbReference>
<keyword evidence="5" id="KW-0093">Biotin biosynthesis</keyword>
<organism evidence="9">
    <name type="scientific">hot springs metagenome</name>
    <dbReference type="NCBI Taxonomy" id="433727"/>
    <lineage>
        <taxon>unclassified sequences</taxon>
        <taxon>metagenomes</taxon>
        <taxon>ecological metagenomes</taxon>
    </lineage>
</organism>